<dbReference type="Gene3D" id="3.40.50.720">
    <property type="entry name" value="NAD(P)-binding Rossmann-like Domain"/>
    <property type="match status" value="1"/>
</dbReference>
<evidence type="ECO:0000259" key="1">
    <source>
        <dbReference type="Pfam" id="PF01408"/>
    </source>
</evidence>
<reference evidence="3 4" key="1">
    <citation type="submission" date="2024-08" db="EMBL/GenBank/DDBJ databases">
        <title>Tateyamaria sp. nov., isolated from marine algae.</title>
        <authorList>
            <person name="Choi B.J."/>
            <person name="Kim J.M."/>
            <person name="Lee J.K."/>
            <person name="Choi D.G."/>
            <person name="Bayburt H."/>
            <person name="Baek J.H."/>
            <person name="Han D.M."/>
            <person name="Jeon C.O."/>
        </authorList>
    </citation>
    <scope>NUCLEOTIDE SEQUENCE [LARGE SCALE GENOMIC DNA]</scope>
    <source>
        <strain evidence="3 4">KMU-156</strain>
    </source>
</reference>
<dbReference type="InterPro" id="IPR052515">
    <property type="entry name" value="Gfo/Idh/MocA_Oxidoreductase"/>
</dbReference>
<evidence type="ECO:0000313" key="3">
    <source>
        <dbReference type="EMBL" id="MFL4469552.1"/>
    </source>
</evidence>
<evidence type="ECO:0000313" key="4">
    <source>
        <dbReference type="Proteomes" id="UP001627408"/>
    </source>
</evidence>
<dbReference type="Gene3D" id="3.30.360.10">
    <property type="entry name" value="Dihydrodipicolinate Reductase, domain 2"/>
    <property type="match status" value="1"/>
</dbReference>
<protein>
    <submittedName>
        <fullName evidence="3">Gfo/Idh/MocA family protein</fullName>
    </submittedName>
</protein>
<dbReference type="RefSeq" id="WP_407591408.1">
    <property type="nucleotide sequence ID" value="NZ_JBHDIY010000002.1"/>
</dbReference>
<dbReference type="Pfam" id="PF01408">
    <property type="entry name" value="GFO_IDH_MocA"/>
    <property type="match status" value="1"/>
</dbReference>
<evidence type="ECO:0000259" key="2">
    <source>
        <dbReference type="Pfam" id="PF22725"/>
    </source>
</evidence>
<dbReference type="InterPro" id="IPR036291">
    <property type="entry name" value="NAD(P)-bd_dom_sf"/>
</dbReference>
<dbReference type="PANTHER" id="PTHR43249:SF1">
    <property type="entry name" value="D-GLUCOSIDE 3-DEHYDROGENASE"/>
    <property type="match status" value="1"/>
</dbReference>
<comment type="caution">
    <text evidence="3">The sequence shown here is derived from an EMBL/GenBank/DDBJ whole genome shotgun (WGS) entry which is preliminary data.</text>
</comment>
<dbReference type="SUPFAM" id="SSF51735">
    <property type="entry name" value="NAD(P)-binding Rossmann-fold domains"/>
    <property type="match status" value="1"/>
</dbReference>
<dbReference type="SUPFAM" id="SSF55347">
    <property type="entry name" value="Glyceraldehyde-3-phosphate dehydrogenase-like, C-terminal domain"/>
    <property type="match status" value="1"/>
</dbReference>
<keyword evidence="4" id="KW-1185">Reference proteome</keyword>
<sequence length="347" mass="36485">MIRVAVLGGGIGAQHLAAYRTLDAFKVTHLVDQDDQRRATLCGDTITGLTDFEAALRADVDVIDICLPPHLHAEVAIQALQAGKHVICEKPLATSLAQVDAVRSAADAAGKQVFPVFQYRFGPAFAQLAALHDAGLTGAPRTAALETHWNRGADYYAVPWRGTWDGEQGGAVLGHAIHAHDLLSHFTAPITGVTARLATLVNPIETEDTAALIFDLAGGGVATSSITLGNAHDETRLRFVYEHLTATSHTNPYAPGEGEWAFIARDPAKQGKLDEVVNNAPRCASGFAGFLTEVSKALTGAPNAAVTLEDGAASIALVTAIYASQRSGIPVALPLGGDHPLYNGWQP</sequence>
<feature type="domain" description="GFO/IDH/MocA-like oxidoreductase" evidence="2">
    <location>
        <begin position="125"/>
        <end position="240"/>
    </location>
</feature>
<dbReference type="InterPro" id="IPR055170">
    <property type="entry name" value="GFO_IDH_MocA-like_dom"/>
</dbReference>
<organism evidence="3 4">
    <name type="scientific">Tateyamaria armeniaca</name>
    <dbReference type="NCBI Taxonomy" id="2518930"/>
    <lineage>
        <taxon>Bacteria</taxon>
        <taxon>Pseudomonadati</taxon>
        <taxon>Pseudomonadota</taxon>
        <taxon>Alphaproteobacteria</taxon>
        <taxon>Rhodobacterales</taxon>
        <taxon>Roseobacteraceae</taxon>
        <taxon>Tateyamaria</taxon>
    </lineage>
</organism>
<dbReference type="EMBL" id="JBHDIY010000002">
    <property type="protein sequence ID" value="MFL4469552.1"/>
    <property type="molecule type" value="Genomic_DNA"/>
</dbReference>
<accession>A0ABW8URJ5</accession>
<name>A0ABW8URJ5_9RHOB</name>
<feature type="domain" description="Gfo/Idh/MocA-like oxidoreductase N-terminal" evidence="1">
    <location>
        <begin position="2"/>
        <end position="114"/>
    </location>
</feature>
<dbReference type="Pfam" id="PF22725">
    <property type="entry name" value="GFO_IDH_MocA_C3"/>
    <property type="match status" value="1"/>
</dbReference>
<dbReference type="InterPro" id="IPR000683">
    <property type="entry name" value="Gfo/Idh/MocA-like_OxRdtase_N"/>
</dbReference>
<dbReference type="PANTHER" id="PTHR43249">
    <property type="entry name" value="UDP-N-ACETYL-2-AMINO-2-DEOXY-D-GLUCURONATE OXIDASE"/>
    <property type="match status" value="1"/>
</dbReference>
<dbReference type="Proteomes" id="UP001627408">
    <property type="component" value="Unassembled WGS sequence"/>
</dbReference>
<gene>
    <name evidence="3" type="ORF">ACERZ8_06600</name>
</gene>
<proteinExistence type="predicted"/>